<dbReference type="AlphaFoldDB" id="A0A2G8KWT0"/>
<feature type="signal peptide" evidence="1">
    <location>
        <begin position="1"/>
        <end position="35"/>
    </location>
</feature>
<evidence type="ECO:0000313" key="2">
    <source>
        <dbReference type="EMBL" id="PIK52425.1"/>
    </source>
</evidence>
<dbReference type="EMBL" id="MRZV01000329">
    <property type="protein sequence ID" value="PIK52425.1"/>
    <property type="molecule type" value="Genomic_DNA"/>
</dbReference>
<keyword evidence="1" id="KW-0732">Signal</keyword>
<reference evidence="2 3" key="1">
    <citation type="journal article" date="2017" name="PLoS Biol.">
        <title>The sea cucumber genome provides insights into morphological evolution and visceral regeneration.</title>
        <authorList>
            <person name="Zhang X."/>
            <person name="Sun L."/>
            <person name="Yuan J."/>
            <person name="Sun Y."/>
            <person name="Gao Y."/>
            <person name="Zhang L."/>
            <person name="Li S."/>
            <person name="Dai H."/>
            <person name="Hamel J.F."/>
            <person name="Liu C."/>
            <person name="Yu Y."/>
            <person name="Liu S."/>
            <person name="Lin W."/>
            <person name="Guo K."/>
            <person name="Jin S."/>
            <person name="Xu P."/>
            <person name="Storey K.B."/>
            <person name="Huan P."/>
            <person name="Zhang T."/>
            <person name="Zhou Y."/>
            <person name="Zhang J."/>
            <person name="Lin C."/>
            <person name="Li X."/>
            <person name="Xing L."/>
            <person name="Huo D."/>
            <person name="Sun M."/>
            <person name="Wang L."/>
            <person name="Mercier A."/>
            <person name="Li F."/>
            <person name="Yang H."/>
            <person name="Xiang J."/>
        </authorList>
    </citation>
    <scope>NUCLEOTIDE SEQUENCE [LARGE SCALE GENOMIC DNA]</scope>
    <source>
        <strain evidence="2">Shaxun</strain>
        <tissue evidence="2">Muscle</tissue>
    </source>
</reference>
<evidence type="ECO:0008006" key="4">
    <source>
        <dbReference type="Google" id="ProtNLM"/>
    </source>
</evidence>
<keyword evidence="3" id="KW-1185">Reference proteome</keyword>
<name>A0A2G8KWT0_STIJA</name>
<dbReference type="Proteomes" id="UP000230750">
    <property type="component" value="Unassembled WGS sequence"/>
</dbReference>
<evidence type="ECO:0000256" key="1">
    <source>
        <dbReference type="SAM" id="SignalP"/>
    </source>
</evidence>
<proteinExistence type="predicted"/>
<sequence length="188" mass="21160">MAIVYRSLLSLRDKWFLVLVTLVLQISVCWKCVHGNCDSSCPMVCSGIPCPTSADPAVQINPLGPGTSCPEVLIYSVGYPTSYPGDTCEWKFDTTDSGFQASVMATFIDFDGESGDDVIIERTMVRPNSNIDTSNIFEGDVHELYTLAYHPFVFTRATMIRVEFRPQEARYDRRGLKLRLTFSEEGWF</sequence>
<organism evidence="2 3">
    <name type="scientific">Stichopus japonicus</name>
    <name type="common">Sea cucumber</name>
    <dbReference type="NCBI Taxonomy" id="307972"/>
    <lineage>
        <taxon>Eukaryota</taxon>
        <taxon>Metazoa</taxon>
        <taxon>Echinodermata</taxon>
        <taxon>Eleutherozoa</taxon>
        <taxon>Echinozoa</taxon>
        <taxon>Holothuroidea</taxon>
        <taxon>Aspidochirotacea</taxon>
        <taxon>Aspidochirotida</taxon>
        <taxon>Stichopodidae</taxon>
        <taxon>Apostichopus</taxon>
    </lineage>
</organism>
<comment type="caution">
    <text evidence="2">The sequence shown here is derived from an EMBL/GenBank/DDBJ whole genome shotgun (WGS) entry which is preliminary data.</text>
</comment>
<feature type="chain" id="PRO_5013856323" description="CUB domain-containing protein" evidence="1">
    <location>
        <begin position="36"/>
        <end position="188"/>
    </location>
</feature>
<accession>A0A2G8KWT0</accession>
<protein>
    <recommendedName>
        <fullName evidence="4">CUB domain-containing protein</fullName>
    </recommendedName>
</protein>
<evidence type="ECO:0000313" key="3">
    <source>
        <dbReference type="Proteomes" id="UP000230750"/>
    </source>
</evidence>
<gene>
    <name evidence="2" type="ORF">BSL78_10675</name>
</gene>